<keyword evidence="3" id="KW-1185">Reference proteome</keyword>
<comment type="caution">
    <text evidence="2">The sequence shown here is derived from an EMBL/GenBank/DDBJ whole genome shotgun (WGS) entry which is preliminary data.</text>
</comment>
<protein>
    <submittedName>
        <fullName evidence="2">Uncharacterized protein</fullName>
    </submittedName>
</protein>
<name>A0ABS2N8V4_9BACI</name>
<feature type="transmembrane region" description="Helical" evidence="1">
    <location>
        <begin position="425"/>
        <end position="442"/>
    </location>
</feature>
<evidence type="ECO:0000256" key="1">
    <source>
        <dbReference type="SAM" id="Phobius"/>
    </source>
</evidence>
<reference evidence="2 3" key="1">
    <citation type="submission" date="2021-01" db="EMBL/GenBank/DDBJ databases">
        <title>Genomic Encyclopedia of Type Strains, Phase IV (KMG-IV): sequencing the most valuable type-strain genomes for metagenomic binning, comparative biology and taxonomic classification.</title>
        <authorList>
            <person name="Goeker M."/>
        </authorList>
    </citation>
    <scope>NUCLEOTIDE SEQUENCE [LARGE SCALE GENOMIC DNA]</scope>
    <source>
        <strain evidence="2 3">DSM 24834</strain>
    </source>
</reference>
<sequence>MEGKLKAVGFPILIVVFFIFALFFHQLQEITKLPNENWSRSIPQEFQTKEKPIIYQSQNEIFLTDKNQVQHYRVSDGLKVQHIGKIPVTIPRGNPFWSNGESFVYLKNDQLILFNKGKETIIDDSVTGISTSENQVSYWKNGELSSLNVKSFESKVLHMFEQKISDVSYGSDGSMIVQHAVNDLQVELYYIDPKGEVSKNSISTLNKSTNDNIGSLSVLTENNQLSIIYSTKKRTQGALSYSLGRIDLDLSKLNHLKASPKEITMLNKETGSKLDSPQSVKVVKEGDESYLLFTAEGQRIGDSNAINVYYGKLVAGFEVKAKPINSTKNVTNFPLKVNKDSILWLNYDGDIYELYGASKDSNVIEESQQLTSLDWKQAGYNTFLMLFSSLITILTSFYWVLPSLLLLIVLYMTKPNIFEKDDINWVEYVSITLFAIMPFTYMEKAMNHYFYSMAPSYFTFSGSSWIILIVITILSAIIWKWGRNPEWGTFGGAFYFMGIYFLIYITSIGPYIFNLY</sequence>
<dbReference type="EMBL" id="JAFBDZ010000001">
    <property type="protein sequence ID" value="MBM7584179.1"/>
    <property type="molecule type" value="Genomic_DNA"/>
</dbReference>
<dbReference type="Proteomes" id="UP001646157">
    <property type="component" value="Unassembled WGS sequence"/>
</dbReference>
<evidence type="ECO:0000313" key="3">
    <source>
        <dbReference type="Proteomes" id="UP001646157"/>
    </source>
</evidence>
<feature type="transmembrane region" description="Helical" evidence="1">
    <location>
        <begin position="7"/>
        <end position="27"/>
    </location>
</feature>
<keyword evidence="1" id="KW-0812">Transmembrane</keyword>
<gene>
    <name evidence="2" type="ORF">JOC86_000716</name>
</gene>
<organism evidence="2 3">
    <name type="scientific">Rossellomorea pakistanensis</name>
    <dbReference type="NCBI Taxonomy" id="992288"/>
    <lineage>
        <taxon>Bacteria</taxon>
        <taxon>Bacillati</taxon>
        <taxon>Bacillota</taxon>
        <taxon>Bacilli</taxon>
        <taxon>Bacillales</taxon>
        <taxon>Bacillaceae</taxon>
        <taxon>Rossellomorea</taxon>
    </lineage>
</organism>
<keyword evidence="1" id="KW-1133">Transmembrane helix</keyword>
<accession>A0ABS2N8V4</accession>
<feature type="transmembrane region" description="Helical" evidence="1">
    <location>
        <begin position="383"/>
        <end position="413"/>
    </location>
</feature>
<feature type="transmembrane region" description="Helical" evidence="1">
    <location>
        <begin position="493"/>
        <end position="513"/>
    </location>
</feature>
<evidence type="ECO:0000313" key="2">
    <source>
        <dbReference type="EMBL" id="MBM7584179.1"/>
    </source>
</evidence>
<dbReference type="RefSeq" id="WP_205168363.1">
    <property type="nucleotide sequence ID" value="NZ_JAFBDZ010000001.1"/>
</dbReference>
<keyword evidence="1" id="KW-0472">Membrane</keyword>
<proteinExistence type="predicted"/>
<feature type="transmembrane region" description="Helical" evidence="1">
    <location>
        <begin position="462"/>
        <end position="481"/>
    </location>
</feature>